<dbReference type="AlphaFoldDB" id="A0A822XDU3"/>
<dbReference type="Proteomes" id="UP000607653">
    <property type="component" value="Unassembled WGS sequence"/>
</dbReference>
<keyword evidence="2" id="KW-1185">Reference proteome</keyword>
<evidence type="ECO:0000313" key="1">
    <source>
        <dbReference type="EMBL" id="DAD18347.1"/>
    </source>
</evidence>
<evidence type="ECO:0000313" key="2">
    <source>
        <dbReference type="Proteomes" id="UP000607653"/>
    </source>
</evidence>
<proteinExistence type="predicted"/>
<reference evidence="1 2" key="1">
    <citation type="journal article" date="2020" name="Mol. Biol. Evol.">
        <title>Distinct Expression and Methylation Patterns for Genes with Different Fates following a Single Whole-Genome Duplication in Flowering Plants.</title>
        <authorList>
            <person name="Shi T."/>
            <person name="Rahmani R.S."/>
            <person name="Gugger P.F."/>
            <person name="Wang M."/>
            <person name="Li H."/>
            <person name="Zhang Y."/>
            <person name="Li Z."/>
            <person name="Wang Q."/>
            <person name="Van de Peer Y."/>
            <person name="Marchal K."/>
            <person name="Chen J."/>
        </authorList>
    </citation>
    <scope>NUCLEOTIDE SEQUENCE [LARGE SCALE GENOMIC DNA]</scope>
    <source>
        <tissue evidence="1">Leaf</tissue>
    </source>
</reference>
<gene>
    <name evidence="1" type="ORF">HUJ06_019810</name>
</gene>
<comment type="caution">
    <text evidence="1">The sequence shown here is derived from an EMBL/GenBank/DDBJ whole genome shotgun (WGS) entry which is preliminary data.</text>
</comment>
<sequence length="25" mass="2715">MVEMTSILSGNESLVSSENIAQLYV</sequence>
<accession>A0A822XDU3</accession>
<dbReference type="EMBL" id="DUZY01000001">
    <property type="protein sequence ID" value="DAD18347.1"/>
    <property type="molecule type" value="Genomic_DNA"/>
</dbReference>
<protein>
    <submittedName>
        <fullName evidence="1">Uncharacterized protein</fullName>
    </submittedName>
</protein>
<organism evidence="1 2">
    <name type="scientific">Nelumbo nucifera</name>
    <name type="common">Sacred lotus</name>
    <dbReference type="NCBI Taxonomy" id="4432"/>
    <lineage>
        <taxon>Eukaryota</taxon>
        <taxon>Viridiplantae</taxon>
        <taxon>Streptophyta</taxon>
        <taxon>Embryophyta</taxon>
        <taxon>Tracheophyta</taxon>
        <taxon>Spermatophyta</taxon>
        <taxon>Magnoliopsida</taxon>
        <taxon>Proteales</taxon>
        <taxon>Nelumbonaceae</taxon>
        <taxon>Nelumbo</taxon>
    </lineage>
</organism>
<name>A0A822XDU3_NELNU</name>